<feature type="compositionally biased region" description="Basic residues" evidence="1">
    <location>
        <begin position="58"/>
        <end position="81"/>
    </location>
</feature>
<feature type="compositionally biased region" description="Basic and acidic residues" evidence="1">
    <location>
        <begin position="20"/>
        <end position="51"/>
    </location>
</feature>
<gene>
    <name evidence="2" type="ORF">AVDCRST_MAG67-2117</name>
</gene>
<feature type="compositionally biased region" description="Basic residues" evidence="1">
    <location>
        <begin position="293"/>
        <end position="307"/>
    </location>
</feature>
<feature type="compositionally biased region" description="Low complexity" evidence="1">
    <location>
        <begin position="353"/>
        <end position="362"/>
    </location>
</feature>
<feature type="non-terminal residue" evidence="2">
    <location>
        <position position="1"/>
    </location>
</feature>
<proteinExistence type="predicted"/>
<protein>
    <submittedName>
        <fullName evidence="2">Mrp protein homolog</fullName>
    </submittedName>
</protein>
<sequence length="374" mass="41561">ADPRRDPQRPRARHRPRAAPLDRRARDGALDRDRRGGDGRRHRLADDRRMPDPQPLRGGRHARGEQRRRRRGRQRGLRRPLRQREVHAAEVARSRLVAGRRARAGRQRPVRRLGQGRCRQVDAHGQPRRRADAGRQVGRHPRRRRLGLLDPAHVRPRRRAPAGLPRQEDPADAGPRREGHVDRLLRRGGCCRRLARADAAQGAHAVPRGRRVGGARLPARRPAAGHRRRLDDARPAAAAGAVRDRDDAAADGAEGRPPRRADGGQGLARDRGHRREHGRLHDAVGRALPDLRRGRRPGACRRARRAAARQGPADDAPPHPGRRRHAACLHRSRRPCRAGDPPCGPGHRRAGADRAAGIAGSGSHRDQPADGSRL</sequence>
<feature type="compositionally biased region" description="Basic residues" evidence="1">
    <location>
        <begin position="98"/>
        <end position="111"/>
    </location>
</feature>
<feature type="compositionally biased region" description="Basic and acidic residues" evidence="1">
    <location>
        <begin position="363"/>
        <end position="374"/>
    </location>
</feature>
<organism evidence="2">
    <name type="scientific">uncultured Solirubrobacteraceae bacterium</name>
    <dbReference type="NCBI Taxonomy" id="1162706"/>
    <lineage>
        <taxon>Bacteria</taxon>
        <taxon>Bacillati</taxon>
        <taxon>Actinomycetota</taxon>
        <taxon>Thermoleophilia</taxon>
        <taxon>Solirubrobacterales</taxon>
        <taxon>Solirubrobacteraceae</taxon>
        <taxon>environmental samples</taxon>
    </lineage>
</organism>
<name>A0A6J4S444_9ACTN</name>
<feature type="compositionally biased region" description="Basic and acidic residues" evidence="1">
    <location>
        <begin position="82"/>
        <end position="93"/>
    </location>
</feature>
<feature type="compositionally biased region" description="Low complexity" evidence="1">
    <location>
        <begin position="197"/>
        <end position="206"/>
    </location>
</feature>
<reference evidence="2" key="1">
    <citation type="submission" date="2020-02" db="EMBL/GenBank/DDBJ databases">
        <authorList>
            <person name="Meier V. D."/>
        </authorList>
    </citation>
    <scope>NUCLEOTIDE SEQUENCE</scope>
    <source>
        <strain evidence="2">AVDCRST_MAG67</strain>
    </source>
</reference>
<feature type="compositionally biased region" description="Basic residues" evidence="1">
    <location>
        <begin position="320"/>
        <end position="336"/>
    </location>
</feature>
<evidence type="ECO:0000313" key="2">
    <source>
        <dbReference type="EMBL" id="CAA9485834.1"/>
    </source>
</evidence>
<feature type="compositionally biased region" description="Basic and acidic residues" evidence="1">
    <location>
        <begin position="166"/>
        <end position="181"/>
    </location>
</feature>
<feature type="region of interest" description="Disordered" evidence="1">
    <location>
        <begin position="1"/>
        <end position="181"/>
    </location>
</feature>
<feature type="compositionally biased region" description="Basic and acidic residues" evidence="1">
    <location>
        <begin position="279"/>
        <end position="292"/>
    </location>
</feature>
<feature type="compositionally biased region" description="Basic residues" evidence="1">
    <location>
        <begin position="137"/>
        <end position="146"/>
    </location>
</feature>
<feature type="non-terminal residue" evidence="2">
    <location>
        <position position="374"/>
    </location>
</feature>
<evidence type="ECO:0000256" key="1">
    <source>
        <dbReference type="SAM" id="MobiDB-lite"/>
    </source>
</evidence>
<dbReference type="EMBL" id="CADCVQ010000054">
    <property type="protein sequence ID" value="CAA9485834.1"/>
    <property type="molecule type" value="Genomic_DNA"/>
</dbReference>
<accession>A0A6J4S444</accession>
<feature type="region of interest" description="Disordered" evidence="1">
    <location>
        <begin position="197"/>
        <end position="374"/>
    </location>
</feature>
<dbReference type="AlphaFoldDB" id="A0A6J4S444"/>
<feature type="compositionally biased region" description="Basic and acidic residues" evidence="1">
    <location>
        <begin position="242"/>
        <end position="262"/>
    </location>
</feature>